<dbReference type="OrthoDB" id="2751832at2759"/>
<evidence type="ECO:0000313" key="1">
    <source>
        <dbReference type="EMBL" id="OCH91629.1"/>
    </source>
</evidence>
<dbReference type="InterPro" id="IPR032675">
    <property type="entry name" value="LRR_dom_sf"/>
</dbReference>
<organism evidence="1 2">
    <name type="scientific">Obba rivulosa</name>
    <dbReference type="NCBI Taxonomy" id="1052685"/>
    <lineage>
        <taxon>Eukaryota</taxon>
        <taxon>Fungi</taxon>
        <taxon>Dikarya</taxon>
        <taxon>Basidiomycota</taxon>
        <taxon>Agaricomycotina</taxon>
        <taxon>Agaricomycetes</taxon>
        <taxon>Polyporales</taxon>
        <taxon>Gelatoporiaceae</taxon>
        <taxon>Obba</taxon>
    </lineage>
</organism>
<dbReference type="Proteomes" id="UP000250043">
    <property type="component" value="Unassembled WGS sequence"/>
</dbReference>
<protein>
    <submittedName>
        <fullName evidence="1">Uncharacterized protein</fullName>
    </submittedName>
</protein>
<dbReference type="AlphaFoldDB" id="A0A8E2DMW8"/>
<keyword evidence="2" id="KW-1185">Reference proteome</keyword>
<name>A0A8E2DMW8_9APHY</name>
<sequence length="406" mass="46114">MIFLPHLRALEWCQPLISTTFLLRFASQGLDKIKINLPGPEAYGVRFPREHDPNIVYLIEDISTQSPYLREISLIGQFNGLSLRSLGKFRALRRLTIAITPVALVSLQAVQDISGMETLENLRISLPNLPHGRFGALRPGFPSLKVLNLKFIGGHCHCQVDSILSAVESPHMTELSVIWEHGYRTHITCRPSLQVIPARWSSTMTRFSMSSAQPYNMAVGHDHIADVYADMKDVLGPLLPLRHLQHLYIEFMQNMKTNTFSLHSEDMKTMAEAWPELEDLHLRMYDSLEEDDPHGPSISSLVHFTRHCPRLRGLRIPAVYVDSKELACEGFPTTNHGLITLHAHSIRPKGEEDGPSSLPALALFLTKLFPNMQEEPEYRRAQCVCDWEGVELEMRRLRDNQDNCIA</sequence>
<reference evidence="1 2" key="1">
    <citation type="submission" date="2016-07" db="EMBL/GenBank/DDBJ databases">
        <title>Draft genome of the white-rot fungus Obba rivulosa 3A-2.</title>
        <authorList>
            <consortium name="DOE Joint Genome Institute"/>
            <person name="Miettinen O."/>
            <person name="Riley R."/>
            <person name="Acob R."/>
            <person name="Barry K."/>
            <person name="Cullen D."/>
            <person name="De Vries R."/>
            <person name="Hainaut M."/>
            <person name="Hatakka A."/>
            <person name="Henrissat B."/>
            <person name="Hilden K."/>
            <person name="Kuo R."/>
            <person name="Labutti K."/>
            <person name="Lipzen A."/>
            <person name="Makela M.R."/>
            <person name="Sandor L."/>
            <person name="Spatafora J.W."/>
            <person name="Grigoriev I.V."/>
            <person name="Hibbett D.S."/>
        </authorList>
    </citation>
    <scope>NUCLEOTIDE SEQUENCE [LARGE SCALE GENOMIC DNA]</scope>
    <source>
        <strain evidence="1 2">3A-2</strain>
    </source>
</reference>
<proteinExistence type="predicted"/>
<dbReference type="EMBL" id="KV722382">
    <property type="protein sequence ID" value="OCH91629.1"/>
    <property type="molecule type" value="Genomic_DNA"/>
</dbReference>
<gene>
    <name evidence="1" type="ORF">OBBRIDRAFT_517683</name>
</gene>
<dbReference type="SUPFAM" id="SSF52047">
    <property type="entry name" value="RNI-like"/>
    <property type="match status" value="1"/>
</dbReference>
<accession>A0A8E2DMW8</accession>
<dbReference type="Gene3D" id="3.80.10.10">
    <property type="entry name" value="Ribonuclease Inhibitor"/>
    <property type="match status" value="1"/>
</dbReference>
<evidence type="ECO:0000313" key="2">
    <source>
        <dbReference type="Proteomes" id="UP000250043"/>
    </source>
</evidence>